<reference evidence="2" key="1">
    <citation type="journal article" date="2019" name="Int. J. Syst. Evol. Microbiol.">
        <title>The Global Catalogue of Microorganisms (GCM) 10K type strain sequencing project: providing services to taxonomists for standard genome sequencing and annotation.</title>
        <authorList>
            <consortium name="The Broad Institute Genomics Platform"/>
            <consortium name="The Broad Institute Genome Sequencing Center for Infectious Disease"/>
            <person name="Wu L."/>
            <person name="Ma J."/>
        </authorList>
    </citation>
    <scope>NUCLEOTIDE SEQUENCE [LARGE SCALE GENOMIC DNA]</scope>
    <source>
        <strain evidence="2">NBRC 100033</strain>
    </source>
</reference>
<proteinExistence type="predicted"/>
<dbReference type="EMBL" id="BSOR01000011">
    <property type="protein sequence ID" value="GLR63214.1"/>
    <property type="molecule type" value="Genomic_DNA"/>
</dbReference>
<evidence type="ECO:0000313" key="2">
    <source>
        <dbReference type="Proteomes" id="UP001156682"/>
    </source>
</evidence>
<dbReference type="Proteomes" id="UP001156682">
    <property type="component" value="Unassembled WGS sequence"/>
</dbReference>
<organism evidence="1 2">
    <name type="scientific">Marinospirillum insulare</name>
    <dbReference type="NCBI Taxonomy" id="217169"/>
    <lineage>
        <taxon>Bacteria</taxon>
        <taxon>Pseudomonadati</taxon>
        <taxon>Pseudomonadota</taxon>
        <taxon>Gammaproteobacteria</taxon>
        <taxon>Oceanospirillales</taxon>
        <taxon>Oceanospirillaceae</taxon>
        <taxon>Marinospirillum</taxon>
    </lineage>
</organism>
<comment type="caution">
    <text evidence="1">The sequence shown here is derived from an EMBL/GenBank/DDBJ whole genome shotgun (WGS) entry which is preliminary data.</text>
</comment>
<dbReference type="RefSeq" id="WP_284304474.1">
    <property type="nucleotide sequence ID" value="NZ_BSOR01000011.1"/>
</dbReference>
<name>A0ABQ5ZTA1_9GAMM</name>
<keyword evidence="2" id="KW-1185">Reference proteome</keyword>
<accession>A0ABQ5ZTA1</accession>
<evidence type="ECO:0000313" key="1">
    <source>
        <dbReference type="EMBL" id="GLR63214.1"/>
    </source>
</evidence>
<protein>
    <submittedName>
        <fullName evidence="1">Uncharacterized protein</fullName>
    </submittedName>
</protein>
<sequence length="139" mass="16044">MFPNSSHILDIEFEVEKKLNHFKNFDSELNGLSFSFVESKEEDNYLVQISDVVSGFVRLFFDFLEYASIEEVASFTSELNPLQKETLLLFKRLIDQSVNEDHILLHRVIVPIDEHKATILFNQNITSQSTRTQQSCAGV</sequence>
<gene>
    <name evidence="1" type="ORF">GCM10007878_06490</name>
</gene>